<gene>
    <name evidence="8" type="ORF">OU798_11610</name>
</gene>
<dbReference type="Pfam" id="PF07980">
    <property type="entry name" value="SusD_RagB"/>
    <property type="match status" value="1"/>
</dbReference>
<dbReference type="EMBL" id="JAPOHD010000025">
    <property type="protein sequence ID" value="MCY1720992.1"/>
    <property type="molecule type" value="Genomic_DNA"/>
</dbReference>
<comment type="similarity">
    <text evidence="2">Belongs to the SusD family.</text>
</comment>
<protein>
    <submittedName>
        <fullName evidence="8">RagB/SusD family nutrient uptake outer membrane protein</fullName>
    </submittedName>
</protein>
<dbReference type="AlphaFoldDB" id="A0A9X3F721"/>
<evidence type="ECO:0000259" key="6">
    <source>
        <dbReference type="Pfam" id="PF07980"/>
    </source>
</evidence>
<keyword evidence="4" id="KW-0472">Membrane</keyword>
<evidence type="ECO:0000256" key="4">
    <source>
        <dbReference type="ARBA" id="ARBA00023136"/>
    </source>
</evidence>
<organism evidence="8 9">
    <name type="scientific">Draconibacterium aestuarii</name>
    <dbReference type="NCBI Taxonomy" id="2998507"/>
    <lineage>
        <taxon>Bacteria</taxon>
        <taxon>Pseudomonadati</taxon>
        <taxon>Bacteroidota</taxon>
        <taxon>Bacteroidia</taxon>
        <taxon>Marinilabiliales</taxon>
        <taxon>Prolixibacteraceae</taxon>
        <taxon>Draconibacterium</taxon>
    </lineage>
</organism>
<evidence type="ECO:0000313" key="8">
    <source>
        <dbReference type="EMBL" id="MCY1720992.1"/>
    </source>
</evidence>
<keyword evidence="9" id="KW-1185">Reference proteome</keyword>
<evidence type="ECO:0000256" key="5">
    <source>
        <dbReference type="ARBA" id="ARBA00023237"/>
    </source>
</evidence>
<evidence type="ECO:0000256" key="1">
    <source>
        <dbReference type="ARBA" id="ARBA00004442"/>
    </source>
</evidence>
<evidence type="ECO:0000256" key="2">
    <source>
        <dbReference type="ARBA" id="ARBA00006275"/>
    </source>
</evidence>
<evidence type="ECO:0000259" key="7">
    <source>
        <dbReference type="Pfam" id="PF14322"/>
    </source>
</evidence>
<dbReference type="RefSeq" id="WP_343333326.1">
    <property type="nucleotide sequence ID" value="NZ_JAPOHD010000025.1"/>
</dbReference>
<dbReference type="SUPFAM" id="SSF48452">
    <property type="entry name" value="TPR-like"/>
    <property type="match status" value="1"/>
</dbReference>
<evidence type="ECO:0000313" key="9">
    <source>
        <dbReference type="Proteomes" id="UP001145087"/>
    </source>
</evidence>
<dbReference type="Pfam" id="PF14322">
    <property type="entry name" value="SusD-like_3"/>
    <property type="match status" value="1"/>
</dbReference>
<comment type="subcellular location">
    <subcellularLocation>
        <location evidence="1">Cell outer membrane</location>
    </subcellularLocation>
</comment>
<sequence length="536" mass="59818">MKNYIIGIVILASMILFSCSKELDITPPDNITDEQIKAILASGDEDKINMVMESMANAMQDLFNSGAATGAAGSDPRYSTRQGLNVMRNLEGNDIVFGNKNLSIFGSDEYYLRDFISTGVDKNRYYWHWSWTIITTANKMLNYLDEETVGSSLILKEFKARGLAARAFGYSYLMENYQDSYLQGGKDKLGVMLYDYYSPTQDYKARASSPETYDFIKNDLQTAISLFNEADKGYTTEILTDIDLSVANFLLARVCLITGDWSTSISACDNILNNYPTLMGEDVYGGTKNVSTDLVPEIRPETNGFLFNDVNPEVILGWPVGQALTIHNSWMNPFGEGNGGLGAGFARIDNRLYDNIDTNDYRKSCFMASDFGDYAYPTTGAVQYIPAYTNLKFAATHGIGLDDKKEVGSVTCYYMRSSEALLMKAEAQAQLGSEENAKETLDVLLAARTKEGETNLTCDTYSSMAGMTALEMVQLQTRIELWGETGSEFFNNKRWGIAVDRTNSDNHIDKGTYRVVDMTLQIPEEEILYNPLCEQN</sequence>
<keyword evidence="5" id="KW-0998">Cell outer membrane</keyword>
<feature type="domain" description="RagB/SusD" evidence="6">
    <location>
        <begin position="370"/>
        <end position="506"/>
    </location>
</feature>
<accession>A0A9X3F721</accession>
<name>A0A9X3F721_9BACT</name>
<feature type="domain" description="SusD-like N-terminal" evidence="7">
    <location>
        <begin position="120"/>
        <end position="230"/>
    </location>
</feature>
<dbReference type="InterPro" id="IPR033985">
    <property type="entry name" value="SusD-like_N"/>
</dbReference>
<comment type="caution">
    <text evidence="8">The sequence shown here is derived from an EMBL/GenBank/DDBJ whole genome shotgun (WGS) entry which is preliminary data.</text>
</comment>
<dbReference type="InterPro" id="IPR011990">
    <property type="entry name" value="TPR-like_helical_dom_sf"/>
</dbReference>
<dbReference type="Proteomes" id="UP001145087">
    <property type="component" value="Unassembled WGS sequence"/>
</dbReference>
<proteinExistence type="inferred from homology"/>
<keyword evidence="3" id="KW-0732">Signal</keyword>
<dbReference type="PROSITE" id="PS51257">
    <property type="entry name" value="PROKAR_LIPOPROTEIN"/>
    <property type="match status" value="1"/>
</dbReference>
<dbReference type="Gene3D" id="1.25.40.390">
    <property type="match status" value="1"/>
</dbReference>
<dbReference type="GO" id="GO:0009279">
    <property type="term" value="C:cell outer membrane"/>
    <property type="evidence" value="ECO:0007669"/>
    <property type="project" value="UniProtKB-SubCell"/>
</dbReference>
<dbReference type="InterPro" id="IPR012944">
    <property type="entry name" value="SusD_RagB_dom"/>
</dbReference>
<reference evidence="8" key="1">
    <citation type="submission" date="2022-11" db="EMBL/GenBank/DDBJ databases">
        <title>Marilongibacter aestuarii gen. nov., sp. nov., isolated from tidal flat sediment.</title>
        <authorList>
            <person name="Jiayan W."/>
        </authorList>
    </citation>
    <scope>NUCLEOTIDE SEQUENCE</scope>
    <source>
        <strain evidence="8">Z1-6</strain>
    </source>
</reference>
<evidence type="ECO:0000256" key="3">
    <source>
        <dbReference type="ARBA" id="ARBA00022729"/>
    </source>
</evidence>